<dbReference type="AlphaFoldDB" id="A0AAN6U6L1"/>
<keyword evidence="3" id="KW-1185">Reference proteome</keyword>
<dbReference type="EMBL" id="MU853224">
    <property type="protein sequence ID" value="KAK4126955.1"/>
    <property type="molecule type" value="Genomic_DNA"/>
</dbReference>
<gene>
    <name evidence="2" type="ORF">N657DRAFT_182519</name>
</gene>
<reference evidence="2" key="1">
    <citation type="journal article" date="2023" name="Mol. Phylogenet. Evol.">
        <title>Genome-scale phylogeny and comparative genomics of the fungal order Sordariales.</title>
        <authorList>
            <person name="Hensen N."/>
            <person name="Bonometti L."/>
            <person name="Westerberg I."/>
            <person name="Brannstrom I.O."/>
            <person name="Guillou S."/>
            <person name="Cros-Aarteil S."/>
            <person name="Calhoun S."/>
            <person name="Haridas S."/>
            <person name="Kuo A."/>
            <person name="Mondo S."/>
            <person name="Pangilinan J."/>
            <person name="Riley R."/>
            <person name="LaButti K."/>
            <person name="Andreopoulos B."/>
            <person name="Lipzen A."/>
            <person name="Chen C."/>
            <person name="Yan M."/>
            <person name="Daum C."/>
            <person name="Ng V."/>
            <person name="Clum A."/>
            <person name="Steindorff A."/>
            <person name="Ohm R.A."/>
            <person name="Martin F."/>
            <person name="Silar P."/>
            <person name="Natvig D.O."/>
            <person name="Lalanne C."/>
            <person name="Gautier V."/>
            <person name="Ament-Velasquez S.L."/>
            <person name="Kruys A."/>
            <person name="Hutchinson M.I."/>
            <person name="Powell A.J."/>
            <person name="Barry K."/>
            <person name="Miller A.N."/>
            <person name="Grigoriev I.V."/>
            <person name="Debuchy R."/>
            <person name="Gladieux P."/>
            <person name="Hiltunen Thoren M."/>
            <person name="Johannesson H."/>
        </authorList>
    </citation>
    <scope>NUCLEOTIDE SEQUENCE</scope>
    <source>
        <strain evidence="2">CBS 731.68</strain>
    </source>
</reference>
<comment type="caution">
    <text evidence="2">The sequence shown here is derived from an EMBL/GenBank/DDBJ whole genome shotgun (WGS) entry which is preliminary data.</text>
</comment>
<dbReference type="RefSeq" id="XP_062650726.1">
    <property type="nucleotide sequence ID" value="XM_062786132.1"/>
</dbReference>
<dbReference type="GeneID" id="87822898"/>
<dbReference type="Proteomes" id="UP001302602">
    <property type="component" value="Unassembled WGS sequence"/>
</dbReference>
<reference evidence="2" key="2">
    <citation type="submission" date="2023-05" db="EMBL/GenBank/DDBJ databases">
        <authorList>
            <consortium name="Lawrence Berkeley National Laboratory"/>
            <person name="Steindorff A."/>
            <person name="Hensen N."/>
            <person name="Bonometti L."/>
            <person name="Westerberg I."/>
            <person name="Brannstrom I.O."/>
            <person name="Guillou S."/>
            <person name="Cros-Aarteil S."/>
            <person name="Calhoun S."/>
            <person name="Haridas S."/>
            <person name="Kuo A."/>
            <person name="Mondo S."/>
            <person name="Pangilinan J."/>
            <person name="Riley R."/>
            <person name="Labutti K."/>
            <person name="Andreopoulos B."/>
            <person name="Lipzen A."/>
            <person name="Chen C."/>
            <person name="Yanf M."/>
            <person name="Daum C."/>
            <person name="Ng V."/>
            <person name="Clum A."/>
            <person name="Ohm R."/>
            <person name="Martin F."/>
            <person name="Silar P."/>
            <person name="Natvig D."/>
            <person name="Lalanne C."/>
            <person name="Gautier V."/>
            <person name="Ament-Velasquez S.L."/>
            <person name="Kruys A."/>
            <person name="Hutchinson M.I."/>
            <person name="Powell A.J."/>
            <person name="Barry K."/>
            <person name="Miller A.N."/>
            <person name="Grigoriev I.V."/>
            <person name="Debuchy R."/>
            <person name="Gladieux P."/>
            <person name="Thoren M.H."/>
            <person name="Johannesson H."/>
        </authorList>
    </citation>
    <scope>NUCLEOTIDE SEQUENCE</scope>
    <source>
        <strain evidence="2">CBS 731.68</strain>
    </source>
</reference>
<proteinExistence type="predicted"/>
<accession>A0AAN6U6L1</accession>
<evidence type="ECO:0000313" key="3">
    <source>
        <dbReference type="Proteomes" id="UP001302602"/>
    </source>
</evidence>
<evidence type="ECO:0000256" key="1">
    <source>
        <dbReference type="SAM" id="MobiDB-lite"/>
    </source>
</evidence>
<name>A0AAN6U6L1_9PEZI</name>
<protein>
    <submittedName>
        <fullName evidence="2">Uncharacterized protein</fullName>
    </submittedName>
</protein>
<evidence type="ECO:0000313" key="2">
    <source>
        <dbReference type="EMBL" id="KAK4126955.1"/>
    </source>
</evidence>
<sequence length="293" mass="32316">MSPNGITRVTLSNGYRAYRRRADGDKPAKQQKKVRFVKGYVTIPDRHTPPIMRRPSGPGNMQGQLHVNQGNGLDGDDGEVIGEHKAKEMVEMVKTADEDKAAGEPTSAVEPGQRGKGGSYVDRGGIKVWRKQPRFRGSGTLQVLDDPVRDGMLLARSQMGWPSDKWRDGLGMVCPAENEKDCECVEEKGLRYGEGKREAGFRLENVARGEFCWTIRVVHRGQMNRGVIESVVLTDAASESGRDDDEYEFLGDVSLGKADGWVPVMVAEEDEGYDWISLTGSLVMMGGMSEAHK</sequence>
<feature type="region of interest" description="Disordered" evidence="1">
    <location>
        <begin position="97"/>
        <end position="123"/>
    </location>
</feature>
<organism evidence="2 3">
    <name type="scientific">Parathielavia appendiculata</name>
    <dbReference type="NCBI Taxonomy" id="2587402"/>
    <lineage>
        <taxon>Eukaryota</taxon>
        <taxon>Fungi</taxon>
        <taxon>Dikarya</taxon>
        <taxon>Ascomycota</taxon>
        <taxon>Pezizomycotina</taxon>
        <taxon>Sordariomycetes</taxon>
        <taxon>Sordariomycetidae</taxon>
        <taxon>Sordariales</taxon>
        <taxon>Chaetomiaceae</taxon>
        <taxon>Parathielavia</taxon>
    </lineage>
</organism>